<comment type="caution">
    <text evidence="2">The sequence shown here is derived from an EMBL/GenBank/DDBJ whole genome shotgun (WGS) entry which is preliminary data.</text>
</comment>
<keyword evidence="3" id="KW-1185">Reference proteome</keyword>
<name>A0ABW7HY43_9ACTN</name>
<evidence type="ECO:0000256" key="1">
    <source>
        <dbReference type="SAM" id="MobiDB-lite"/>
    </source>
</evidence>
<organism evidence="2 3">
    <name type="scientific">Streptomyces chitinivorans</name>
    <dbReference type="NCBI Taxonomy" id="1257027"/>
    <lineage>
        <taxon>Bacteria</taxon>
        <taxon>Bacillati</taxon>
        <taxon>Actinomycetota</taxon>
        <taxon>Actinomycetes</taxon>
        <taxon>Kitasatosporales</taxon>
        <taxon>Streptomycetaceae</taxon>
        <taxon>Streptomyces</taxon>
    </lineage>
</organism>
<evidence type="ECO:0000313" key="3">
    <source>
        <dbReference type="Proteomes" id="UP001607069"/>
    </source>
</evidence>
<feature type="non-terminal residue" evidence="2">
    <location>
        <position position="1"/>
    </location>
</feature>
<dbReference type="Proteomes" id="UP001607069">
    <property type="component" value="Unassembled WGS sequence"/>
</dbReference>
<feature type="compositionally biased region" description="Basic and acidic residues" evidence="1">
    <location>
        <begin position="20"/>
        <end position="30"/>
    </location>
</feature>
<feature type="region of interest" description="Disordered" evidence="1">
    <location>
        <begin position="1"/>
        <end position="30"/>
    </location>
</feature>
<accession>A0ABW7HY43</accession>
<evidence type="ECO:0000313" key="2">
    <source>
        <dbReference type="EMBL" id="MFH0250829.1"/>
    </source>
</evidence>
<dbReference type="EMBL" id="JBIHMK010000099">
    <property type="protein sequence ID" value="MFH0250829.1"/>
    <property type="molecule type" value="Genomic_DNA"/>
</dbReference>
<feature type="compositionally biased region" description="Low complexity" evidence="1">
    <location>
        <begin position="1"/>
        <end position="19"/>
    </location>
</feature>
<protein>
    <submittedName>
        <fullName evidence="2">Uncharacterized protein</fullName>
    </submittedName>
</protein>
<reference evidence="2 3" key="1">
    <citation type="submission" date="2024-10" db="EMBL/GenBank/DDBJ databases">
        <authorList>
            <person name="Cho J.-C."/>
        </authorList>
    </citation>
    <scope>NUCLEOTIDE SEQUENCE [LARGE SCALE GENOMIC DNA]</scope>
    <source>
        <strain evidence="2 3">KCTC29696</strain>
    </source>
</reference>
<gene>
    <name evidence="2" type="ORF">ACG5V6_21765</name>
</gene>
<sequence length="76" mass="8567">AHSRARSASASRPSTGRSASGREEFASSRIDSSRFRALAGLPWVLRERRAVPAEVEERLRLLEEEQRRSAARRYVG</sequence>
<proteinExistence type="predicted"/>